<evidence type="ECO:0000313" key="6">
    <source>
        <dbReference type="Proteomes" id="UP000501534"/>
    </source>
</evidence>
<proteinExistence type="inferred from homology"/>
<dbReference type="RefSeq" id="WP_171089469.1">
    <property type="nucleotide sequence ID" value="NZ_CP053069.1"/>
</dbReference>
<feature type="binding site" evidence="4">
    <location>
        <position position="211"/>
    </location>
    <ligand>
        <name>pyruvate</name>
        <dbReference type="ChEBI" id="CHEBI:15361"/>
    </ligand>
</feature>
<keyword evidence="2 3" id="KW-0456">Lyase</keyword>
<dbReference type="GO" id="GO:0008840">
    <property type="term" value="F:4-hydroxy-tetrahydrodipicolinate synthase activity"/>
    <property type="evidence" value="ECO:0007669"/>
    <property type="project" value="TreeGrafter"/>
</dbReference>
<dbReference type="AlphaFoldDB" id="A0A6M4GTI9"/>
<keyword evidence="6" id="KW-1185">Reference proteome</keyword>
<evidence type="ECO:0000256" key="3">
    <source>
        <dbReference type="PIRNR" id="PIRNR001365"/>
    </source>
</evidence>
<dbReference type="InterPro" id="IPR013785">
    <property type="entry name" value="Aldolase_TIM"/>
</dbReference>
<evidence type="ECO:0000256" key="4">
    <source>
        <dbReference type="PIRSR" id="PIRSR001365-2"/>
    </source>
</evidence>
<dbReference type="PIRSF" id="PIRSF001365">
    <property type="entry name" value="DHDPS"/>
    <property type="match status" value="1"/>
</dbReference>
<protein>
    <submittedName>
        <fullName evidence="5">L-2-keto-3-deoxyarabonate dehydratase</fullName>
        <ecNumber evidence="5">4.2.1.43</ecNumber>
    </submittedName>
</protein>
<dbReference type="SMART" id="SM01130">
    <property type="entry name" value="DHDPS"/>
    <property type="match status" value="1"/>
</dbReference>
<sequence length="306" mass="33088">MAQPFFRGVYVILPTPFDDRGNLDLEGLKRVVDFSIDCGSHGVVGPANASEAPYLSDAERRQVVEVTAKQTAGRVPYVAGITASCAPLAVEWAKHAEQSGADMVMAMPPFIQRASDNEIRAFYTAIGEATKLPVCIQNYQGPGGTPLSAPFMTGLVRDLPTVKYVKEETDFPGPMVTQLRELAGDNLKGVMGGKAGRHLLDEYRRGVCGTMPACEVADLHAKLWAELEAGSPEARETYRKLLPLLLFETSYGVAVYKEVLRRRGVIKSAYHRQSGGRVLDAGAQAELGAILADLAPMMNAKHKLVA</sequence>
<reference evidence="5 6" key="1">
    <citation type="submission" date="2020-04" db="EMBL/GenBank/DDBJ databases">
        <title>Usitatibacter rugosus gen. nov., sp. nov. and Usitatibacter palustris sp. nov., novel members of Usitatibacteraceae fam. nov. within the order Nitrosomonadales isolated from soil.</title>
        <authorList>
            <person name="Huber K.J."/>
            <person name="Neumann-Schaal M."/>
            <person name="Geppert A."/>
            <person name="Luckner M."/>
            <person name="Wanner G."/>
            <person name="Overmann J."/>
        </authorList>
    </citation>
    <scope>NUCLEOTIDE SEQUENCE [LARGE SCALE GENOMIC DNA]</scope>
    <source>
        <strain evidence="5 6">0125_3</strain>
    </source>
</reference>
<dbReference type="Gene3D" id="3.20.20.70">
    <property type="entry name" value="Aldolase class I"/>
    <property type="match status" value="1"/>
</dbReference>
<dbReference type="InterPro" id="IPR002220">
    <property type="entry name" value="DapA-like"/>
</dbReference>
<evidence type="ECO:0000256" key="2">
    <source>
        <dbReference type="ARBA" id="ARBA00023239"/>
    </source>
</evidence>
<gene>
    <name evidence="5" type="primary">araD_1</name>
    <name evidence="5" type="ORF">DSM104443_00662</name>
</gene>
<dbReference type="Proteomes" id="UP000501534">
    <property type="component" value="Chromosome"/>
</dbReference>
<accession>A0A6M4GTI9</accession>
<dbReference type="KEGG" id="uru:DSM104443_00662"/>
<evidence type="ECO:0000256" key="1">
    <source>
        <dbReference type="ARBA" id="ARBA00007592"/>
    </source>
</evidence>
<dbReference type="GO" id="GO:0005829">
    <property type="term" value="C:cytosol"/>
    <property type="evidence" value="ECO:0007669"/>
    <property type="project" value="TreeGrafter"/>
</dbReference>
<name>A0A6M4GTI9_9PROT</name>
<comment type="similarity">
    <text evidence="1 3">Belongs to the DapA family.</text>
</comment>
<dbReference type="Pfam" id="PF00701">
    <property type="entry name" value="DHDPS"/>
    <property type="match status" value="1"/>
</dbReference>
<dbReference type="EC" id="4.2.1.43" evidence="5"/>
<dbReference type="EMBL" id="CP053069">
    <property type="protein sequence ID" value="QJR09613.1"/>
    <property type="molecule type" value="Genomic_DNA"/>
</dbReference>
<evidence type="ECO:0000313" key="5">
    <source>
        <dbReference type="EMBL" id="QJR09613.1"/>
    </source>
</evidence>
<dbReference type="CDD" id="cd00408">
    <property type="entry name" value="DHDPS-like"/>
    <property type="match status" value="1"/>
</dbReference>
<dbReference type="GO" id="GO:0047449">
    <property type="term" value="F:2-dehydro-3-deoxy-L-arabinonate dehydratase activity"/>
    <property type="evidence" value="ECO:0007669"/>
    <property type="project" value="UniProtKB-EC"/>
</dbReference>
<organism evidence="5 6">
    <name type="scientific">Usitatibacter rugosus</name>
    <dbReference type="NCBI Taxonomy" id="2732067"/>
    <lineage>
        <taxon>Bacteria</taxon>
        <taxon>Pseudomonadati</taxon>
        <taxon>Pseudomonadota</taxon>
        <taxon>Betaproteobacteria</taxon>
        <taxon>Nitrosomonadales</taxon>
        <taxon>Usitatibacteraceae</taxon>
        <taxon>Usitatibacter</taxon>
    </lineage>
</organism>
<dbReference type="PANTHER" id="PTHR12128">
    <property type="entry name" value="DIHYDRODIPICOLINATE SYNTHASE"/>
    <property type="match status" value="1"/>
</dbReference>
<dbReference type="PANTHER" id="PTHR12128:SF66">
    <property type="entry name" value="4-HYDROXY-2-OXOGLUTARATE ALDOLASE, MITOCHONDRIAL"/>
    <property type="match status" value="1"/>
</dbReference>
<dbReference type="SUPFAM" id="SSF51569">
    <property type="entry name" value="Aldolase"/>
    <property type="match status" value="1"/>
</dbReference>